<evidence type="ECO:0000313" key="3">
    <source>
        <dbReference type="RefSeq" id="XP_033578572.1"/>
    </source>
</evidence>
<reference evidence="3" key="2">
    <citation type="submission" date="2020-04" db="EMBL/GenBank/DDBJ databases">
        <authorList>
            <consortium name="NCBI Genome Project"/>
        </authorList>
    </citation>
    <scope>NUCLEOTIDE SEQUENCE</scope>
    <source>
        <strain evidence="3">CBS 304.34</strain>
    </source>
</reference>
<reference evidence="1 3" key="1">
    <citation type="journal article" date="2020" name="Stud. Mycol.">
        <title>101 Dothideomycetes genomes: a test case for predicting lifestyles and emergence of pathogens.</title>
        <authorList>
            <person name="Haridas S."/>
            <person name="Albert R."/>
            <person name="Binder M."/>
            <person name="Bloem J."/>
            <person name="Labutti K."/>
            <person name="Salamov A."/>
            <person name="Andreopoulos B."/>
            <person name="Baker S."/>
            <person name="Barry K."/>
            <person name="Bills G."/>
            <person name="Bluhm B."/>
            <person name="Cannon C."/>
            <person name="Castanera R."/>
            <person name="Culley D."/>
            <person name="Daum C."/>
            <person name="Ezra D."/>
            <person name="Gonzalez J."/>
            <person name="Henrissat B."/>
            <person name="Kuo A."/>
            <person name="Liang C."/>
            <person name="Lipzen A."/>
            <person name="Lutzoni F."/>
            <person name="Magnuson J."/>
            <person name="Mondo S."/>
            <person name="Nolan M."/>
            <person name="Ohm R."/>
            <person name="Pangilinan J."/>
            <person name="Park H.-J."/>
            <person name="Ramirez L."/>
            <person name="Alfaro M."/>
            <person name="Sun H."/>
            <person name="Tritt A."/>
            <person name="Yoshinaga Y."/>
            <person name="Zwiers L.-H."/>
            <person name="Turgeon B."/>
            <person name="Goodwin S."/>
            <person name="Spatafora J."/>
            <person name="Crous P."/>
            <person name="Grigoriev I."/>
        </authorList>
    </citation>
    <scope>NUCLEOTIDE SEQUENCE</scope>
    <source>
        <strain evidence="1 3">CBS 304.34</strain>
    </source>
</reference>
<name>A0A6A6YSR7_9PEZI</name>
<dbReference type="Proteomes" id="UP000504636">
    <property type="component" value="Unplaced"/>
</dbReference>
<reference evidence="3" key="3">
    <citation type="submission" date="2025-04" db="UniProtKB">
        <authorList>
            <consortium name="RefSeq"/>
        </authorList>
    </citation>
    <scope>IDENTIFICATION</scope>
    <source>
        <strain evidence="3">CBS 304.34</strain>
    </source>
</reference>
<proteinExistence type="predicted"/>
<protein>
    <recommendedName>
        <fullName evidence="4">Prion-inhibition and propagation HeLo domain-containing protein</fullName>
    </recommendedName>
</protein>
<dbReference type="EMBL" id="MU003698">
    <property type="protein sequence ID" value="KAF2811608.1"/>
    <property type="molecule type" value="Genomic_DNA"/>
</dbReference>
<sequence length="137" mass="15675">MGGSIAESHTTCVDLFATLLSVIKQHPTSYALLETDVQDEFDKYSIWAGNVGAAFSGQNYRRSLDYRLREASFYKEQVLKLLKSLHGVMQKAVSIVNDDKVSFDEFLSPSPNPTRLPRARVWRTLHGKYPPTRRQRR</sequence>
<evidence type="ECO:0008006" key="4">
    <source>
        <dbReference type="Google" id="ProtNLM"/>
    </source>
</evidence>
<accession>A0A6A6YSR7</accession>
<evidence type="ECO:0000313" key="2">
    <source>
        <dbReference type="Proteomes" id="UP000504636"/>
    </source>
</evidence>
<dbReference type="OrthoDB" id="20872at2759"/>
<keyword evidence="2" id="KW-1185">Reference proteome</keyword>
<organism evidence="1">
    <name type="scientific">Mytilinidion resinicola</name>
    <dbReference type="NCBI Taxonomy" id="574789"/>
    <lineage>
        <taxon>Eukaryota</taxon>
        <taxon>Fungi</taxon>
        <taxon>Dikarya</taxon>
        <taxon>Ascomycota</taxon>
        <taxon>Pezizomycotina</taxon>
        <taxon>Dothideomycetes</taxon>
        <taxon>Pleosporomycetidae</taxon>
        <taxon>Mytilinidiales</taxon>
        <taxon>Mytilinidiaceae</taxon>
        <taxon>Mytilinidion</taxon>
    </lineage>
</organism>
<gene>
    <name evidence="1 3" type="ORF">BDZ99DRAFT_277880</name>
</gene>
<dbReference type="GeneID" id="54454860"/>
<evidence type="ECO:0000313" key="1">
    <source>
        <dbReference type="EMBL" id="KAF2811608.1"/>
    </source>
</evidence>
<dbReference type="AlphaFoldDB" id="A0A6A6YSR7"/>
<dbReference type="RefSeq" id="XP_033578572.1">
    <property type="nucleotide sequence ID" value="XM_033713967.1"/>
</dbReference>